<dbReference type="InterPro" id="IPR004000">
    <property type="entry name" value="Actin"/>
</dbReference>
<dbReference type="AlphaFoldDB" id="A0AAV7KI79"/>
<dbReference type="Gene3D" id="3.90.640.10">
    <property type="entry name" value="Actin, Chain A, domain 4"/>
    <property type="match status" value="1"/>
</dbReference>
<proteinExistence type="inferred from homology"/>
<sequence>MSVITNWDDAESLLHHCCYNELRVAPEEHPVMIVLPSSPFTSKSTREKLTQIMFETFSVPAFYIGDSSVLSLIATGKTNGVVVNSGYGNTYIVPVYECVSCPDAALSTDLAGQYLTERLSRQLANLGHSLPGSSMKSILEDIKANGCYVALDYKAELKKTNDKLFKYELPDGNIIEMKNERFSTPEVLFQPSLDGFQDEGLAEMILRSVRKCDPELGKYIFQNIVLAGKTSLLNGYPDRVKKELGLTQDGKHYKVIAPPERGLLPWIGGSMLTALSHFEESWITKDEYDEEGPTIINKKCY</sequence>
<evidence type="ECO:0000313" key="3">
    <source>
        <dbReference type="EMBL" id="KAI6660415.1"/>
    </source>
</evidence>
<dbReference type="PRINTS" id="PR00190">
    <property type="entry name" value="ACTIN"/>
</dbReference>
<organism evidence="3 4">
    <name type="scientific">Oopsacas minuta</name>
    <dbReference type="NCBI Taxonomy" id="111878"/>
    <lineage>
        <taxon>Eukaryota</taxon>
        <taxon>Metazoa</taxon>
        <taxon>Porifera</taxon>
        <taxon>Hexactinellida</taxon>
        <taxon>Hexasterophora</taxon>
        <taxon>Lyssacinosida</taxon>
        <taxon>Leucopsacidae</taxon>
        <taxon>Oopsacas</taxon>
    </lineage>
</organism>
<protein>
    <submittedName>
        <fullName evidence="3">Actin</fullName>
    </submittedName>
</protein>
<gene>
    <name evidence="3" type="ORF">LOD99_14001</name>
</gene>
<comment type="similarity">
    <text evidence="1 2">Belongs to the actin family.</text>
</comment>
<dbReference type="InterPro" id="IPR004001">
    <property type="entry name" value="Actin_CS"/>
</dbReference>
<dbReference type="SMART" id="SM00268">
    <property type="entry name" value="ACTIN"/>
    <property type="match status" value="1"/>
</dbReference>
<dbReference type="Proteomes" id="UP001165289">
    <property type="component" value="Unassembled WGS sequence"/>
</dbReference>
<evidence type="ECO:0000313" key="4">
    <source>
        <dbReference type="Proteomes" id="UP001165289"/>
    </source>
</evidence>
<dbReference type="InterPro" id="IPR043129">
    <property type="entry name" value="ATPase_NBD"/>
</dbReference>
<dbReference type="PANTHER" id="PTHR11937">
    <property type="entry name" value="ACTIN"/>
    <property type="match status" value="1"/>
</dbReference>
<dbReference type="Gene3D" id="3.30.420.40">
    <property type="match status" value="2"/>
</dbReference>
<dbReference type="Pfam" id="PF00022">
    <property type="entry name" value="Actin"/>
    <property type="match status" value="1"/>
</dbReference>
<dbReference type="SUPFAM" id="SSF53067">
    <property type="entry name" value="Actin-like ATPase domain"/>
    <property type="match status" value="2"/>
</dbReference>
<comment type="caution">
    <text evidence="3">The sequence shown here is derived from an EMBL/GenBank/DDBJ whole genome shotgun (WGS) entry which is preliminary data.</text>
</comment>
<name>A0AAV7KI79_9METZ</name>
<dbReference type="PROSITE" id="PS00432">
    <property type="entry name" value="ACTINS_2"/>
    <property type="match status" value="1"/>
</dbReference>
<evidence type="ECO:0000256" key="2">
    <source>
        <dbReference type="RuleBase" id="RU000487"/>
    </source>
</evidence>
<reference evidence="3 4" key="1">
    <citation type="journal article" date="2023" name="BMC Biol.">
        <title>The compact genome of the sponge Oopsacas minuta (Hexactinellida) is lacking key metazoan core genes.</title>
        <authorList>
            <person name="Santini S."/>
            <person name="Schenkelaars Q."/>
            <person name="Jourda C."/>
            <person name="Duchesne M."/>
            <person name="Belahbib H."/>
            <person name="Rocher C."/>
            <person name="Selva M."/>
            <person name="Riesgo A."/>
            <person name="Vervoort M."/>
            <person name="Leys S.P."/>
            <person name="Kodjabachian L."/>
            <person name="Le Bivic A."/>
            <person name="Borchiellini C."/>
            <person name="Claverie J.M."/>
            <person name="Renard E."/>
        </authorList>
    </citation>
    <scope>NUCLEOTIDE SEQUENCE [LARGE SCALE GENOMIC DNA]</scope>
    <source>
        <strain evidence="3">SPO-2</strain>
    </source>
</reference>
<dbReference type="EMBL" id="JAKMXF010000033">
    <property type="protein sequence ID" value="KAI6660415.1"/>
    <property type="molecule type" value="Genomic_DNA"/>
</dbReference>
<evidence type="ECO:0000256" key="1">
    <source>
        <dbReference type="ARBA" id="ARBA00006752"/>
    </source>
</evidence>
<dbReference type="FunFam" id="3.90.640.10:FF:000007">
    <property type="entry name" value="Actin like 7B"/>
    <property type="match status" value="1"/>
</dbReference>
<keyword evidence="4" id="KW-1185">Reference proteome</keyword>
<accession>A0AAV7KI79</accession>
<dbReference type="FunFam" id="3.30.420.40:FF:000050">
    <property type="entry name" value="Actin, alpha skeletal muscle"/>
    <property type="match status" value="1"/>
</dbReference>